<organism evidence="1 2">
    <name type="scientific">Paraburkholderia phymatum (strain DSM 17167 / CIP 108236 / LMG 21445 / STM815)</name>
    <name type="common">Burkholderia phymatum</name>
    <dbReference type="NCBI Taxonomy" id="391038"/>
    <lineage>
        <taxon>Bacteria</taxon>
        <taxon>Pseudomonadati</taxon>
        <taxon>Pseudomonadota</taxon>
        <taxon>Betaproteobacteria</taxon>
        <taxon>Burkholderiales</taxon>
        <taxon>Burkholderiaceae</taxon>
        <taxon>Paraburkholderia</taxon>
    </lineage>
</organism>
<protein>
    <submittedName>
        <fullName evidence="1">Uncharacterized protein</fullName>
    </submittedName>
</protein>
<dbReference type="HOGENOM" id="CLU_2582972_0_0_4"/>
<accession>B2JU67</accession>
<reference evidence="2" key="1">
    <citation type="journal article" date="2014" name="Stand. Genomic Sci.">
        <title>Complete genome sequence of Burkholderia phymatum STM815(T), a broad host range and efficient nitrogen-fixing symbiont of Mimosa species.</title>
        <authorList>
            <person name="Moulin L."/>
            <person name="Klonowska A."/>
            <person name="Caroline B."/>
            <person name="Booth K."/>
            <person name="Vriezen J.A."/>
            <person name="Melkonian R."/>
            <person name="James E.K."/>
            <person name="Young J.P."/>
            <person name="Bena G."/>
            <person name="Hauser L."/>
            <person name="Land M."/>
            <person name="Kyrpides N."/>
            <person name="Bruce D."/>
            <person name="Chain P."/>
            <person name="Copeland A."/>
            <person name="Pitluck S."/>
            <person name="Woyke T."/>
            <person name="Lizotte-Waniewski M."/>
            <person name="Bristow J."/>
            <person name="Riley M."/>
        </authorList>
    </citation>
    <scope>NUCLEOTIDE SEQUENCE [LARGE SCALE GENOMIC DNA]</scope>
    <source>
        <strain evidence="2">DSM 17167 / CIP 108236 / LMG 21445 / STM815</strain>
        <plasmid evidence="2">Plasmid pBPHY01</plasmid>
    </source>
</reference>
<keyword evidence="2" id="KW-1185">Reference proteome</keyword>
<dbReference type="KEGG" id="bph:Bphy_7119"/>
<evidence type="ECO:0000313" key="1">
    <source>
        <dbReference type="EMBL" id="ACC76120.1"/>
    </source>
</evidence>
<dbReference type="AlphaFoldDB" id="B2JU67"/>
<gene>
    <name evidence="1" type="ordered locus">Bphy_7119</name>
</gene>
<sequence>MMTNAQCIIATKSIDGIESIVRARATSPRTFHELRCAVGFANDLKSAIGDLIDRGVLRRYGVRNSFESGIEELYICVPHS</sequence>
<geneLocation type="plasmid" evidence="1 2">
    <name>pBPHY01</name>
</geneLocation>
<proteinExistence type="predicted"/>
<dbReference type="EMBL" id="CP001045">
    <property type="protein sequence ID" value="ACC76120.1"/>
    <property type="molecule type" value="Genomic_DNA"/>
</dbReference>
<name>B2JU67_PARP8</name>
<keyword evidence="1" id="KW-0614">Plasmid</keyword>
<dbReference type="Proteomes" id="UP000001192">
    <property type="component" value="Plasmid pBPHY01"/>
</dbReference>
<evidence type="ECO:0000313" key="2">
    <source>
        <dbReference type="Proteomes" id="UP000001192"/>
    </source>
</evidence>